<feature type="compositionally biased region" description="Polar residues" evidence="1">
    <location>
        <begin position="1"/>
        <end position="11"/>
    </location>
</feature>
<dbReference type="RefSeq" id="WP_068307168.1">
    <property type="nucleotide sequence ID" value="NZ_FNAK01000005.1"/>
</dbReference>
<keyword evidence="2" id="KW-0472">Membrane</keyword>
<sequence>MQVESVAQATPSDMRVTQGEERRRRGASGDMPYQLTVRRGFGAFAVLFVSQFVFAIVLSVMAQFIGAAFGVPGLAEQNRPLVLALALGLSSLVTYLWVRADITRFGPAFPAQIGLRPSRMTLEQTALLIVGVFFLTRVLGGLYAGALEELIPGSLPRGGAEQVFDQAAATGASVATVLMFLLAAFVAPVVEEVVFRGYLQSALRRQLPAWGAISVAALVFAAIHGSLMLLPVYFIIGAGLGYVYDRTSSVYAAIALHMLNNVIFSILVAAGWA</sequence>
<dbReference type="EMBL" id="FNAK01000005">
    <property type="protein sequence ID" value="SDE18272.1"/>
    <property type="molecule type" value="Genomic_DNA"/>
</dbReference>
<feature type="transmembrane region" description="Helical" evidence="2">
    <location>
        <begin position="250"/>
        <end position="272"/>
    </location>
</feature>
<evidence type="ECO:0000313" key="5">
    <source>
        <dbReference type="Proteomes" id="UP000183685"/>
    </source>
</evidence>
<name>A0A1G7AU76_9PROT</name>
<dbReference type="GO" id="GO:0004175">
    <property type="term" value="F:endopeptidase activity"/>
    <property type="evidence" value="ECO:0007669"/>
    <property type="project" value="UniProtKB-ARBA"/>
</dbReference>
<keyword evidence="5" id="KW-1185">Reference proteome</keyword>
<gene>
    <name evidence="4" type="ORF">SAMN04488071_2219</name>
</gene>
<proteinExistence type="predicted"/>
<reference evidence="4 5" key="1">
    <citation type="submission" date="2016-10" db="EMBL/GenBank/DDBJ databases">
        <authorList>
            <person name="de Groot N.N."/>
        </authorList>
    </citation>
    <scope>NUCLEOTIDE SEQUENCE [LARGE SCALE GENOMIC DNA]</scope>
    <source>
        <strain evidence="4 5">CGMCC 1.9109</strain>
    </source>
</reference>
<evidence type="ECO:0000313" key="4">
    <source>
        <dbReference type="EMBL" id="SDE18272.1"/>
    </source>
</evidence>
<keyword evidence="2" id="KW-0812">Transmembrane</keyword>
<feature type="transmembrane region" description="Helical" evidence="2">
    <location>
        <begin position="81"/>
        <end position="98"/>
    </location>
</feature>
<feature type="region of interest" description="Disordered" evidence="1">
    <location>
        <begin position="1"/>
        <end position="28"/>
    </location>
</feature>
<evidence type="ECO:0000256" key="1">
    <source>
        <dbReference type="SAM" id="MobiDB-lite"/>
    </source>
</evidence>
<keyword evidence="2" id="KW-1133">Transmembrane helix</keyword>
<organism evidence="4 5">
    <name type="scientific">Kordiimonas lacus</name>
    <dbReference type="NCBI Taxonomy" id="637679"/>
    <lineage>
        <taxon>Bacteria</taxon>
        <taxon>Pseudomonadati</taxon>
        <taxon>Pseudomonadota</taxon>
        <taxon>Alphaproteobacteria</taxon>
        <taxon>Kordiimonadales</taxon>
        <taxon>Kordiimonadaceae</taxon>
        <taxon>Kordiimonas</taxon>
    </lineage>
</organism>
<dbReference type="GO" id="GO:0080120">
    <property type="term" value="P:CAAX-box protein maturation"/>
    <property type="evidence" value="ECO:0007669"/>
    <property type="project" value="UniProtKB-ARBA"/>
</dbReference>
<evidence type="ECO:0000256" key="2">
    <source>
        <dbReference type="SAM" id="Phobius"/>
    </source>
</evidence>
<feature type="transmembrane region" description="Helical" evidence="2">
    <location>
        <begin position="211"/>
        <end position="244"/>
    </location>
</feature>
<dbReference type="PANTHER" id="PTHR43592">
    <property type="entry name" value="CAAX AMINO TERMINAL PROTEASE"/>
    <property type="match status" value="1"/>
</dbReference>
<dbReference type="Proteomes" id="UP000183685">
    <property type="component" value="Unassembled WGS sequence"/>
</dbReference>
<dbReference type="InterPro" id="IPR003675">
    <property type="entry name" value="Rce1/LyrA-like_dom"/>
</dbReference>
<dbReference type="STRING" id="637679.GCA_001550055_03385"/>
<dbReference type="PANTHER" id="PTHR43592:SF15">
    <property type="entry name" value="CAAX AMINO TERMINAL PROTEASE FAMILY PROTEIN"/>
    <property type="match status" value="1"/>
</dbReference>
<feature type="domain" description="CAAX prenyl protease 2/Lysostaphin resistance protein A-like" evidence="3">
    <location>
        <begin position="175"/>
        <end position="263"/>
    </location>
</feature>
<feature type="transmembrane region" description="Helical" evidence="2">
    <location>
        <begin position="126"/>
        <end position="147"/>
    </location>
</feature>
<evidence type="ECO:0000259" key="3">
    <source>
        <dbReference type="Pfam" id="PF02517"/>
    </source>
</evidence>
<dbReference type="Pfam" id="PF02517">
    <property type="entry name" value="Rce1-like"/>
    <property type="match status" value="1"/>
</dbReference>
<protein>
    <recommendedName>
        <fullName evidence="3">CAAX prenyl protease 2/Lysostaphin resistance protein A-like domain-containing protein</fullName>
    </recommendedName>
</protein>
<accession>A0A1G7AU76</accession>
<dbReference type="AlphaFoldDB" id="A0A1G7AU76"/>
<feature type="transmembrane region" description="Helical" evidence="2">
    <location>
        <begin position="167"/>
        <end position="190"/>
    </location>
</feature>
<dbReference type="OrthoDB" id="9779573at2"/>
<feature type="transmembrane region" description="Helical" evidence="2">
    <location>
        <begin position="41"/>
        <end position="69"/>
    </location>
</feature>